<evidence type="ECO:0000313" key="9">
    <source>
        <dbReference type="Proteomes" id="UP000268870"/>
    </source>
</evidence>
<evidence type="ECO:0000313" key="4">
    <source>
        <dbReference type="EMBL" id="KLJ27153.1"/>
    </source>
</evidence>
<dbReference type="EMBL" id="LCVB01000039">
    <property type="protein sequence ID" value="KLJ27153.1"/>
    <property type="molecule type" value="Genomic_DNA"/>
</dbReference>
<evidence type="ECO:0000256" key="1">
    <source>
        <dbReference type="ARBA" id="ARBA00022598"/>
    </source>
</evidence>
<dbReference type="HAMAP" id="MF_01539">
    <property type="entry name" value="TmcAL"/>
    <property type="match status" value="1"/>
</dbReference>
<dbReference type="GO" id="GO:0016879">
    <property type="term" value="F:ligase activity, forming carbon-nitrogen bonds"/>
    <property type="evidence" value="ECO:0007669"/>
    <property type="project" value="UniProtKB-UniRule"/>
</dbReference>
<proteinExistence type="inferred from homology"/>
<dbReference type="InterPro" id="IPR008513">
    <property type="entry name" value="tRNA(Met)_cyd_acetate_ligase"/>
</dbReference>
<dbReference type="GO" id="GO:0000049">
    <property type="term" value="F:tRNA binding"/>
    <property type="evidence" value="ECO:0007669"/>
    <property type="project" value="UniProtKB-KW"/>
</dbReference>
<dbReference type="AlphaFoldDB" id="A0A0H1NHZ0"/>
<dbReference type="GO" id="GO:0005524">
    <property type="term" value="F:ATP binding"/>
    <property type="evidence" value="ECO:0007669"/>
    <property type="project" value="UniProtKB-KW"/>
</dbReference>
<feature type="binding site" evidence="3">
    <location>
        <position position="175"/>
    </location>
    <ligand>
        <name>ATP</name>
        <dbReference type="ChEBI" id="CHEBI:30616"/>
    </ligand>
</feature>
<dbReference type="SMR" id="A0A0H1NHZ0"/>
<dbReference type="GO" id="GO:0005737">
    <property type="term" value="C:cytoplasm"/>
    <property type="evidence" value="ECO:0007669"/>
    <property type="project" value="UniProtKB-SubCell"/>
</dbReference>
<comment type="similarity">
    <text evidence="3">Belongs to the TmcAL family.</text>
</comment>
<reference evidence="6 9" key="3">
    <citation type="submission" date="2018-12" db="EMBL/GenBank/DDBJ databases">
        <authorList>
            <consortium name="Pathogen Informatics"/>
        </authorList>
    </citation>
    <scope>NUCLEOTIDE SEQUENCE [LARGE SCALE GENOMIC DNA]</scope>
    <source>
        <strain evidence="6 9">NCTC8184</strain>
    </source>
</reference>
<feature type="binding site" evidence="3">
    <location>
        <position position="152"/>
    </location>
    <ligand>
        <name>ATP</name>
        <dbReference type="ChEBI" id="CHEBI:30616"/>
    </ligand>
</feature>
<dbReference type="Proteomes" id="UP000035174">
    <property type="component" value="Unassembled WGS sequence"/>
</dbReference>
<dbReference type="EC" id="6.3.4.-" evidence="3"/>
<dbReference type="PANTHER" id="PTHR37825">
    <property type="entry name" value="TRNA(MET) CYTIDINE ACETATE LIGASE"/>
    <property type="match status" value="1"/>
</dbReference>
<comment type="catalytic activity">
    <reaction evidence="3">
        <text>cytidine(34) in elongator tRNA(Met) + acetate + ATP = N(4)-acetylcytidine(34) in elongator tRNA(Met) + AMP + diphosphate</text>
        <dbReference type="Rhea" id="RHEA:58144"/>
        <dbReference type="Rhea" id="RHEA-COMP:10693"/>
        <dbReference type="Rhea" id="RHEA-COMP:10694"/>
        <dbReference type="ChEBI" id="CHEBI:30089"/>
        <dbReference type="ChEBI" id="CHEBI:30616"/>
        <dbReference type="ChEBI" id="CHEBI:33019"/>
        <dbReference type="ChEBI" id="CHEBI:74900"/>
        <dbReference type="ChEBI" id="CHEBI:82748"/>
        <dbReference type="ChEBI" id="CHEBI:456215"/>
    </reaction>
</comment>
<dbReference type="OMA" id="IYQMSEG"/>
<comment type="caution">
    <text evidence="3">Lacks conserved residue(s) required for the propagation of feature annotation.</text>
</comment>
<dbReference type="PANTHER" id="PTHR37825:SF1">
    <property type="entry name" value="TRNA(MET) CYTIDINE ACETATE LIGASE"/>
    <property type="match status" value="1"/>
</dbReference>
<evidence type="ECO:0000313" key="6">
    <source>
        <dbReference type="EMBL" id="VED64250.1"/>
    </source>
</evidence>
<dbReference type="InterPro" id="IPR014729">
    <property type="entry name" value="Rossmann-like_a/b/a_fold"/>
</dbReference>
<feature type="binding site" evidence="3">
    <location>
        <begin position="7"/>
        <end position="20"/>
    </location>
    <ligand>
        <name>ATP</name>
        <dbReference type="ChEBI" id="CHEBI:30616"/>
    </ligand>
</feature>
<dbReference type="EMBL" id="QHGZ01000258">
    <property type="protein sequence ID" value="RDY74552.1"/>
    <property type="molecule type" value="Genomic_DNA"/>
</dbReference>
<dbReference type="Proteomes" id="UP000256718">
    <property type="component" value="Unassembled WGS sequence"/>
</dbReference>
<dbReference type="EMBL" id="LR134265">
    <property type="protein sequence ID" value="VED64250.1"/>
    <property type="molecule type" value="Genomic_DNA"/>
</dbReference>
<feature type="binding site" evidence="3">
    <location>
        <position position="96"/>
    </location>
    <ligand>
        <name>ATP</name>
        <dbReference type="ChEBI" id="CHEBI:30616"/>
    </ligand>
</feature>
<evidence type="ECO:0000313" key="8">
    <source>
        <dbReference type="Proteomes" id="UP000256718"/>
    </source>
</evidence>
<keyword evidence="1 3" id="KW-0436">Ligase</keyword>
<dbReference type="SUPFAM" id="SSF52374">
    <property type="entry name" value="Nucleotidylyl transferase"/>
    <property type="match status" value="1"/>
</dbReference>
<protein>
    <recommendedName>
        <fullName evidence="3">tRNA(Met) cytidine acetate ligase</fullName>
        <ecNumber evidence="3">6.3.4.-</ecNumber>
    </recommendedName>
</protein>
<evidence type="ECO:0000256" key="2">
    <source>
        <dbReference type="ARBA" id="ARBA00022694"/>
    </source>
</evidence>
<keyword evidence="3" id="KW-0067">ATP-binding</keyword>
<accession>A0A0H1NHZ0</accession>
<dbReference type="GO" id="GO:0006400">
    <property type="term" value="P:tRNA modification"/>
    <property type="evidence" value="ECO:0007669"/>
    <property type="project" value="UniProtKB-UniRule"/>
</dbReference>
<comment type="subcellular location">
    <subcellularLocation>
        <location evidence="3">Cytoplasm</location>
    </subcellularLocation>
</comment>
<reference evidence="4 7" key="1">
    <citation type="journal article" date="2015" name="PLoS ONE">
        <title>Genomic analysis reveals the molecular basis for capsule loss in the group B streptococcus population.</title>
        <authorList>
            <consortium name="DEVANI Consortium"/>
            <person name="Rosini R."/>
            <person name="Campisi E."/>
            <person name="De Chiara M."/>
            <person name="Tettelin H."/>
            <person name="Rinaudo D."/>
            <person name="Toniolo C."/>
            <person name="Metruccio M."/>
            <person name="Guidotti S."/>
            <person name="Sorensen U.B."/>
            <person name="Kilian M."/>
            <person name="Ramirez M."/>
            <person name="Janulczyk R."/>
            <person name="Donati C."/>
            <person name="Grandi G."/>
            <person name="Margarit I."/>
        </authorList>
    </citation>
    <scope>NUCLEOTIDE SEQUENCE [LARGE SCALE GENOMIC DNA]</scope>
    <source>
        <strain evidence="4 7">ES-PW-063</strain>
    </source>
</reference>
<dbReference type="RefSeq" id="WP_000218985.1">
    <property type="nucleotide sequence ID" value="NZ_AP018935.1"/>
</dbReference>
<sequence>MTVTGIVAEFNPFHNGHKYLLEQAQGIKVIAMSGNFMQRGEPAIVDKWTRSQMALENGADLVIELPFLVSVQSADYFASGAVSILARLGVDNLCFGTEEMLDYARIGDIYVNKKEEMEAFLKKQSDSLSYPQKMQAMWQEFAGITFSGQTPNHILGLAYTKAASQNGIRLNPIQRQGAGYHSSEKTEIFASATSLRKHQSDRFFVEKGMPNSDLFLNSPQVVWQDYFSLLKYQIMTHSDLTQIYQVNEEIANRIKSQIRYVETVDELVDKVATKRYTKARIRRLLTYILINAVESPIPNAIHVLGFTQKGQQHLKSVKKSVDIVTRIGSQTWDSLTQRADSVYQMGNANIAEQTWGRIPFYQPVSQSDL</sequence>
<dbReference type="GO" id="GO:0016740">
    <property type="term" value="F:transferase activity"/>
    <property type="evidence" value="ECO:0007669"/>
    <property type="project" value="UniProtKB-KW"/>
</dbReference>
<keyword evidence="3" id="KW-0694">RNA-binding</keyword>
<dbReference type="Proteomes" id="UP000268870">
    <property type="component" value="Chromosome"/>
</dbReference>
<name>A0A0H1NHZ0_STRAG</name>
<keyword evidence="2 3" id="KW-0819">tRNA processing</keyword>
<keyword evidence="3" id="KW-0963">Cytoplasm</keyword>
<dbReference type="NCBIfam" id="NF010191">
    <property type="entry name" value="PRK13670.1"/>
    <property type="match status" value="1"/>
</dbReference>
<evidence type="ECO:0000313" key="5">
    <source>
        <dbReference type="EMBL" id="RDY74552.1"/>
    </source>
</evidence>
<organism evidence="5 8">
    <name type="scientific">Streptococcus agalactiae</name>
    <dbReference type="NCBI Taxonomy" id="1311"/>
    <lineage>
        <taxon>Bacteria</taxon>
        <taxon>Bacillati</taxon>
        <taxon>Bacillota</taxon>
        <taxon>Bacilli</taxon>
        <taxon>Lactobacillales</taxon>
        <taxon>Streptococcaceae</taxon>
        <taxon>Streptococcus</taxon>
    </lineage>
</organism>
<reference evidence="5 8" key="2">
    <citation type="journal article" date="2018" name="Emerg. Microbes Infect.">
        <title>Phenotypic and molecular analysis of nontypeable Group B streptococci: identification of cps2a and hybrid cps2a/cps5 Group B streptococcal capsule gene clusters.</title>
        <authorList>
            <person name="Alhhazmi A."/>
            <person name="Tyrrell G.J."/>
        </authorList>
    </citation>
    <scope>NUCLEOTIDE SEQUENCE [LARGE SCALE GENOMIC DNA]</scope>
    <source>
        <strain evidence="5 8">PLGBS17</strain>
    </source>
</reference>
<keyword evidence="3" id="KW-0547">Nucleotide-binding</keyword>
<dbReference type="Pfam" id="PF05636">
    <property type="entry name" value="HIGH_NTase1"/>
    <property type="match status" value="1"/>
</dbReference>
<evidence type="ECO:0000256" key="3">
    <source>
        <dbReference type="HAMAP-Rule" id="MF_01539"/>
    </source>
</evidence>
<comment type="function">
    <text evidence="3">Catalyzes the formation of N(4)-acetylcytidine (ac(4)C) at the wobble position of elongator tRNA(Met), using acetate and ATP as substrates. First activates an acetate ion to form acetyladenylate (Ac-AMP) and then transfers the acetyl group to tRNA to form ac(4)C34.</text>
</comment>
<keyword evidence="3" id="KW-0820">tRNA-binding</keyword>
<keyword evidence="5" id="KW-0808">Transferase</keyword>
<gene>
    <name evidence="3" type="primary">tmcAL</name>
    <name evidence="5" type="ORF">C4618_12885</name>
    <name evidence="6" type="ORF">NCTC8184_00219</name>
    <name evidence="4" type="ORF">WA45_11240</name>
</gene>
<evidence type="ECO:0000313" key="7">
    <source>
        <dbReference type="Proteomes" id="UP000035174"/>
    </source>
</evidence>
<dbReference type="Gene3D" id="3.40.50.620">
    <property type="entry name" value="HUPs"/>
    <property type="match status" value="1"/>
</dbReference>